<dbReference type="Proteomes" id="UP000606499">
    <property type="component" value="Unassembled WGS sequence"/>
</dbReference>
<name>A0A923RVX3_9FIRM</name>
<gene>
    <name evidence="1" type="ORF">H8S45_07840</name>
</gene>
<dbReference type="RefSeq" id="WP_107631382.1">
    <property type="nucleotide sequence ID" value="NZ_JACOPL010000006.1"/>
</dbReference>
<sequence>MKWVSVNKKLPEQYSKVLCLYPNGKMDVQLYLGRDSFRHELYGACIFWSEIPPRPKEFYNRRR</sequence>
<organism evidence="1 2">
    <name type="scientific">Agathobaculum faecis</name>
    <dbReference type="NCBI Taxonomy" id="2763013"/>
    <lineage>
        <taxon>Bacteria</taxon>
        <taxon>Bacillati</taxon>
        <taxon>Bacillota</taxon>
        <taxon>Clostridia</taxon>
        <taxon>Eubacteriales</taxon>
        <taxon>Butyricicoccaceae</taxon>
        <taxon>Agathobaculum</taxon>
    </lineage>
</organism>
<dbReference type="AlphaFoldDB" id="A0A923RVX3"/>
<proteinExistence type="predicted"/>
<dbReference type="EMBL" id="JACOPL010000006">
    <property type="protein sequence ID" value="MBC5725369.1"/>
    <property type="molecule type" value="Genomic_DNA"/>
</dbReference>
<accession>A0A923RVX3</accession>
<evidence type="ECO:0000313" key="2">
    <source>
        <dbReference type="Proteomes" id="UP000606499"/>
    </source>
</evidence>
<keyword evidence="2" id="KW-1185">Reference proteome</keyword>
<protein>
    <submittedName>
        <fullName evidence="1">Uncharacterized protein</fullName>
    </submittedName>
</protein>
<reference evidence="1" key="1">
    <citation type="submission" date="2020-08" db="EMBL/GenBank/DDBJ databases">
        <title>Genome public.</title>
        <authorList>
            <person name="Liu C."/>
            <person name="Sun Q."/>
        </authorList>
    </citation>
    <scope>NUCLEOTIDE SEQUENCE</scope>
    <source>
        <strain evidence="1">NSJ-28</strain>
    </source>
</reference>
<comment type="caution">
    <text evidence="1">The sequence shown here is derived from an EMBL/GenBank/DDBJ whole genome shotgun (WGS) entry which is preliminary data.</text>
</comment>
<evidence type="ECO:0000313" key="1">
    <source>
        <dbReference type="EMBL" id="MBC5725369.1"/>
    </source>
</evidence>